<comment type="caution">
    <text evidence="2">The sequence shown here is derived from an EMBL/GenBank/DDBJ whole genome shotgun (WGS) entry which is preliminary data.</text>
</comment>
<feature type="region of interest" description="Disordered" evidence="1">
    <location>
        <begin position="1"/>
        <end position="25"/>
    </location>
</feature>
<dbReference type="Proteomes" id="UP000288246">
    <property type="component" value="Unassembled WGS sequence"/>
</dbReference>
<feature type="region of interest" description="Disordered" evidence="1">
    <location>
        <begin position="42"/>
        <end position="73"/>
    </location>
</feature>
<proteinExistence type="predicted"/>
<organism evidence="2 3">
    <name type="scientific">Cellulomonas algicola</name>
    <dbReference type="NCBI Taxonomy" id="2071633"/>
    <lineage>
        <taxon>Bacteria</taxon>
        <taxon>Bacillati</taxon>
        <taxon>Actinomycetota</taxon>
        <taxon>Actinomycetes</taxon>
        <taxon>Micrococcales</taxon>
        <taxon>Cellulomonadaceae</taxon>
        <taxon>Cellulomonas</taxon>
    </lineage>
</organism>
<evidence type="ECO:0000313" key="3">
    <source>
        <dbReference type="Proteomes" id="UP000288246"/>
    </source>
</evidence>
<accession>A0A401V0Y7</accession>
<dbReference type="EMBL" id="BHYL01000167">
    <property type="protein sequence ID" value="GCD20565.1"/>
    <property type="molecule type" value="Genomic_DNA"/>
</dbReference>
<feature type="compositionally biased region" description="Basic and acidic residues" evidence="1">
    <location>
        <begin position="57"/>
        <end position="69"/>
    </location>
</feature>
<protein>
    <submittedName>
        <fullName evidence="2">Uncharacterized protein</fullName>
    </submittedName>
</protein>
<evidence type="ECO:0000256" key="1">
    <source>
        <dbReference type="SAM" id="MobiDB-lite"/>
    </source>
</evidence>
<name>A0A401V0Y7_9CELL</name>
<sequence length="122" mass="13010">MSELGADGIPVGVDVLGPEASSDSPTNHWLAALVGARELQKTLSEQASLGDPGRTAPGDHRPDRADYQHRRGQARLGHLTPAEYKTLTTVRWHSPSEPAVTYSCSRPVRVVELGDSDRTGGG</sequence>
<gene>
    <name evidence="2" type="ORF">CTKZ_21270</name>
</gene>
<dbReference type="AlphaFoldDB" id="A0A401V0Y7"/>
<reference evidence="2 3" key="1">
    <citation type="submission" date="2018-11" db="EMBL/GenBank/DDBJ databases">
        <title>Draft genome sequence of Cellulomonas takizawaensis strain TKZ-21.</title>
        <authorList>
            <person name="Yamamura H."/>
            <person name="Hayashi T."/>
            <person name="Hamada M."/>
            <person name="Serisawa Y."/>
            <person name="Matsuyama K."/>
            <person name="Nakagawa Y."/>
            <person name="Otoguro M."/>
            <person name="Yanagida F."/>
            <person name="Hayakawa M."/>
        </authorList>
    </citation>
    <scope>NUCLEOTIDE SEQUENCE [LARGE SCALE GENOMIC DNA]</scope>
    <source>
        <strain evidence="2 3">TKZ-21</strain>
    </source>
</reference>
<evidence type="ECO:0000313" key="2">
    <source>
        <dbReference type="EMBL" id="GCD20565.1"/>
    </source>
</evidence>
<keyword evidence="3" id="KW-1185">Reference proteome</keyword>